<dbReference type="NCBIfam" id="NF040713">
    <property type="entry name" value="ZapE"/>
    <property type="match status" value="1"/>
</dbReference>
<dbReference type="GO" id="GO:0005524">
    <property type="term" value="F:ATP binding"/>
    <property type="evidence" value="ECO:0007669"/>
    <property type="project" value="UniProtKB-UniRule"/>
</dbReference>
<proteinExistence type="inferred from homology"/>
<dbReference type="Proteomes" id="UP000326725">
    <property type="component" value="Unassembled WGS sequence"/>
</dbReference>
<comment type="subcellular location">
    <subcellularLocation>
        <location evidence="3">Cytoplasm</location>
    </subcellularLocation>
</comment>
<keyword evidence="1 3" id="KW-0547">Nucleotide-binding</keyword>
<dbReference type="GO" id="GO:0005737">
    <property type="term" value="C:cytoplasm"/>
    <property type="evidence" value="ECO:0007669"/>
    <property type="project" value="UniProtKB-SubCell"/>
</dbReference>
<name>A0A5K1I7I3_9GAMM</name>
<comment type="similarity">
    <text evidence="3">Belongs to the AFG1 ATPase family. ZapE subfamily.</text>
</comment>
<protein>
    <recommendedName>
        <fullName evidence="3">Cell division protein ZapE</fullName>
    </recommendedName>
    <alternativeName>
        <fullName evidence="3">Z ring-associated protein ZapE</fullName>
    </alternativeName>
</protein>
<evidence type="ECO:0000313" key="4">
    <source>
        <dbReference type="EMBL" id="VVZ96098.1"/>
    </source>
</evidence>
<organism evidence="4 5">
    <name type="scientific">Halomonas lysinitropha</name>
    <dbReference type="NCBI Taxonomy" id="2607506"/>
    <lineage>
        <taxon>Bacteria</taxon>
        <taxon>Pseudomonadati</taxon>
        <taxon>Pseudomonadota</taxon>
        <taxon>Gammaproteobacteria</taxon>
        <taxon>Oceanospirillales</taxon>
        <taxon>Halomonadaceae</taxon>
        <taxon>Halomonas</taxon>
    </lineage>
</organism>
<evidence type="ECO:0000313" key="5">
    <source>
        <dbReference type="Proteomes" id="UP000326725"/>
    </source>
</evidence>
<dbReference type="InterPro" id="IPR027417">
    <property type="entry name" value="P-loop_NTPase"/>
</dbReference>
<keyword evidence="2 3" id="KW-0067">ATP-binding</keyword>
<dbReference type="EMBL" id="CABVOU010000037">
    <property type="protein sequence ID" value="VVZ96098.1"/>
    <property type="molecule type" value="Genomic_DNA"/>
</dbReference>
<keyword evidence="3" id="KW-0378">Hydrolase</keyword>
<feature type="binding site" evidence="3">
    <location>
        <begin position="99"/>
        <end position="106"/>
    </location>
    <ligand>
        <name>ATP</name>
        <dbReference type="ChEBI" id="CHEBI:30616"/>
    </ligand>
</feature>
<keyword evidence="3" id="KW-0132">Cell division</keyword>
<evidence type="ECO:0000256" key="1">
    <source>
        <dbReference type="ARBA" id="ARBA00022741"/>
    </source>
</evidence>
<gene>
    <name evidence="3" type="primary">zapE</name>
    <name evidence="4" type="ORF">HALO32_02193</name>
</gene>
<dbReference type="GO" id="GO:0051301">
    <property type="term" value="P:cell division"/>
    <property type="evidence" value="ECO:0007669"/>
    <property type="project" value="UniProtKB-UniRule"/>
</dbReference>
<sequence length="395" mass="45285">MSEMQYPMASSDARHLETPMSRYRADIERNGFQPDAAQQEAVKHLQRLYDELVATPPSRVVPPKPGGGLKSRMAGLFSRRDREEPEPVLPAIHGLYLWGGVGRGKTYLMDAFFETLPFPEKMRTHFHRFMQRVHNELEHYKGERNPLTLIAAKFAAEARVICFDEFFVKDITDAMILANLLESLFAQGVVLVATSNIVPGELYKDGLQRTRFLPAIDLLERHCEVVNVDSGVDYRLRALERAEIFHAPLDDAAESELARSFREIAGHEGEAEAPIEINRRVLHARRLHDDVVWFEFSELCDGPRSQNDYIELAREFHSVLVSNVTRMSGATDDQARRFINMVDEFYDRGVKLLMSAEVSAEQLYHDGRLAFEFERTLSRLQEMQSHDYLALPHKP</sequence>
<dbReference type="HAMAP" id="MF_01919">
    <property type="entry name" value="ZapE"/>
    <property type="match status" value="1"/>
</dbReference>
<dbReference type="PANTHER" id="PTHR12169">
    <property type="entry name" value="ATPASE N2B"/>
    <property type="match status" value="1"/>
</dbReference>
<dbReference type="InterPro" id="IPR005654">
    <property type="entry name" value="ATPase_AFG1-like"/>
</dbReference>
<dbReference type="SUPFAM" id="SSF52540">
    <property type="entry name" value="P-loop containing nucleoside triphosphate hydrolases"/>
    <property type="match status" value="1"/>
</dbReference>
<reference evidence="4 5" key="1">
    <citation type="submission" date="2019-09" db="EMBL/GenBank/DDBJ databases">
        <authorList>
            <person name="Criscuolo A."/>
        </authorList>
    </citation>
    <scope>NUCLEOTIDE SEQUENCE [LARGE SCALE GENOMIC DNA]</scope>
    <source>
        <strain evidence="5">3(2)</strain>
    </source>
</reference>
<keyword evidence="5" id="KW-1185">Reference proteome</keyword>
<comment type="function">
    <text evidence="3">Reduces the stability of FtsZ polymers in the presence of ATP.</text>
</comment>
<keyword evidence="3" id="KW-0131">Cell cycle</keyword>
<dbReference type="GO" id="GO:0032153">
    <property type="term" value="C:cell division site"/>
    <property type="evidence" value="ECO:0007669"/>
    <property type="project" value="TreeGrafter"/>
</dbReference>
<dbReference type="AlphaFoldDB" id="A0A5K1I7I3"/>
<evidence type="ECO:0000256" key="3">
    <source>
        <dbReference type="HAMAP-Rule" id="MF_01919"/>
    </source>
</evidence>
<accession>A0A5K1I7I3</accession>
<dbReference type="PANTHER" id="PTHR12169:SF6">
    <property type="entry name" value="AFG1-LIKE ATPASE"/>
    <property type="match status" value="1"/>
</dbReference>
<keyword evidence="3" id="KW-0963">Cytoplasm</keyword>
<dbReference type="Pfam" id="PF03969">
    <property type="entry name" value="AFG1_ATPase"/>
    <property type="match status" value="1"/>
</dbReference>
<dbReference type="GO" id="GO:0016887">
    <property type="term" value="F:ATP hydrolysis activity"/>
    <property type="evidence" value="ECO:0007669"/>
    <property type="project" value="UniProtKB-UniRule"/>
</dbReference>
<dbReference type="InterPro" id="IPR030870">
    <property type="entry name" value="ZapE"/>
</dbReference>
<comment type="subunit">
    <text evidence="3">Interacts with FtsZ.</text>
</comment>
<dbReference type="Gene3D" id="3.40.50.300">
    <property type="entry name" value="P-loop containing nucleotide triphosphate hydrolases"/>
    <property type="match status" value="1"/>
</dbReference>
<evidence type="ECO:0000256" key="2">
    <source>
        <dbReference type="ARBA" id="ARBA00022840"/>
    </source>
</evidence>